<gene>
    <name evidence="2" type="primary">Necator_chrX.g26283</name>
    <name evidence="2" type="ORF">RB195_026117</name>
</gene>
<proteinExistence type="predicted"/>
<name>A0ABR1EVG0_NECAM</name>
<evidence type="ECO:0000256" key="1">
    <source>
        <dbReference type="SAM" id="MobiDB-lite"/>
    </source>
</evidence>
<protein>
    <submittedName>
        <fullName evidence="2">Uncharacterized protein</fullName>
    </submittedName>
</protein>
<evidence type="ECO:0000313" key="2">
    <source>
        <dbReference type="EMBL" id="KAK6766637.1"/>
    </source>
</evidence>
<accession>A0ABR1EVG0</accession>
<sequence length="96" mass="10941">MPKKEEKPKEEDKKKKKEDKPKEEVKLVEDTKPKEEAEHRPLPVLNCVSPRLSQNPIIRKSLYFSLSTTSLCRATLGRKSPPSTTTIRTLTTPKGI</sequence>
<feature type="compositionally biased region" description="Low complexity" evidence="1">
    <location>
        <begin position="84"/>
        <end position="96"/>
    </location>
</feature>
<keyword evidence="3" id="KW-1185">Reference proteome</keyword>
<comment type="caution">
    <text evidence="2">The sequence shown here is derived from an EMBL/GenBank/DDBJ whole genome shotgun (WGS) entry which is preliminary data.</text>
</comment>
<feature type="region of interest" description="Disordered" evidence="1">
    <location>
        <begin position="1"/>
        <end position="37"/>
    </location>
</feature>
<dbReference type="EMBL" id="JAVFWL010000006">
    <property type="protein sequence ID" value="KAK6766637.1"/>
    <property type="molecule type" value="Genomic_DNA"/>
</dbReference>
<evidence type="ECO:0000313" key="3">
    <source>
        <dbReference type="Proteomes" id="UP001303046"/>
    </source>
</evidence>
<organism evidence="2 3">
    <name type="scientific">Necator americanus</name>
    <name type="common">Human hookworm</name>
    <dbReference type="NCBI Taxonomy" id="51031"/>
    <lineage>
        <taxon>Eukaryota</taxon>
        <taxon>Metazoa</taxon>
        <taxon>Ecdysozoa</taxon>
        <taxon>Nematoda</taxon>
        <taxon>Chromadorea</taxon>
        <taxon>Rhabditida</taxon>
        <taxon>Rhabditina</taxon>
        <taxon>Rhabditomorpha</taxon>
        <taxon>Strongyloidea</taxon>
        <taxon>Ancylostomatidae</taxon>
        <taxon>Bunostominae</taxon>
        <taxon>Necator</taxon>
    </lineage>
</organism>
<dbReference type="Proteomes" id="UP001303046">
    <property type="component" value="Unassembled WGS sequence"/>
</dbReference>
<feature type="region of interest" description="Disordered" evidence="1">
    <location>
        <begin position="77"/>
        <end position="96"/>
    </location>
</feature>
<reference evidence="2 3" key="1">
    <citation type="submission" date="2023-08" db="EMBL/GenBank/DDBJ databases">
        <title>A Necator americanus chromosomal reference genome.</title>
        <authorList>
            <person name="Ilik V."/>
            <person name="Petrzelkova K.J."/>
            <person name="Pardy F."/>
            <person name="Fuh T."/>
            <person name="Niatou-Singa F.S."/>
            <person name="Gouil Q."/>
            <person name="Baker L."/>
            <person name="Ritchie M.E."/>
            <person name="Jex A.R."/>
            <person name="Gazzola D."/>
            <person name="Li H."/>
            <person name="Toshio Fujiwara R."/>
            <person name="Zhan B."/>
            <person name="Aroian R.V."/>
            <person name="Pafco B."/>
            <person name="Schwarz E.M."/>
        </authorList>
    </citation>
    <scope>NUCLEOTIDE SEQUENCE [LARGE SCALE GENOMIC DNA]</scope>
    <source>
        <strain evidence="2 3">Aroian</strain>
        <tissue evidence="2">Whole animal</tissue>
    </source>
</reference>